<dbReference type="CDD" id="cd18804">
    <property type="entry name" value="SF2_C_priA"/>
    <property type="match status" value="1"/>
</dbReference>
<keyword evidence="9 12" id="KW-0238">DNA-binding</keyword>
<evidence type="ECO:0000259" key="14">
    <source>
        <dbReference type="PROSITE" id="PS51194"/>
    </source>
</evidence>
<name>A0A518IMT6_9BACT</name>
<feature type="binding site" evidence="12">
    <location>
        <position position="545"/>
    </location>
    <ligand>
        <name>Zn(2+)</name>
        <dbReference type="ChEBI" id="CHEBI:29105"/>
        <label>1</label>
    </ligand>
</feature>
<dbReference type="InterPro" id="IPR001650">
    <property type="entry name" value="Helicase_C-like"/>
</dbReference>
<keyword evidence="3 12" id="KW-0479">Metal-binding</keyword>
<evidence type="ECO:0000256" key="6">
    <source>
        <dbReference type="ARBA" id="ARBA00022806"/>
    </source>
</evidence>
<dbReference type="PROSITE" id="PS51192">
    <property type="entry name" value="HELICASE_ATP_BIND_1"/>
    <property type="match status" value="1"/>
</dbReference>
<dbReference type="GO" id="GO:0003677">
    <property type="term" value="F:DNA binding"/>
    <property type="evidence" value="ECO:0007669"/>
    <property type="project" value="UniProtKB-UniRule"/>
</dbReference>
<evidence type="ECO:0000256" key="2">
    <source>
        <dbReference type="ARBA" id="ARBA00022705"/>
    </source>
</evidence>
<feature type="binding site" evidence="12">
    <location>
        <position position="535"/>
    </location>
    <ligand>
        <name>Zn(2+)</name>
        <dbReference type="ChEBI" id="CHEBI:29105"/>
        <label>2</label>
    </ligand>
</feature>
<comment type="catalytic activity">
    <reaction evidence="12">
        <text>Couples ATP hydrolysis with the unwinding of duplex DNA by translocating in the 3'-5' direction.</text>
        <dbReference type="EC" id="5.6.2.4"/>
    </reaction>
</comment>
<dbReference type="InterPro" id="IPR011545">
    <property type="entry name" value="DEAD/DEAH_box_helicase_dom"/>
</dbReference>
<dbReference type="PROSITE" id="PS51194">
    <property type="entry name" value="HELICASE_CTER"/>
    <property type="match status" value="1"/>
</dbReference>
<protein>
    <recommendedName>
        <fullName evidence="12">Replication restart protein PriA</fullName>
    </recommendedName>
    <alternativeName>
        <fullName evidence="12">ATP-dependent DNA helicase PriA</fullName>
        <ecNumber evidence="12">5.6.2.4</ecNumber>
    </alternativeName>
    <alternativeName>
        <fullName evidence="12">DNA 3'-5' helicase PriA</fullName>
    </alternativeName>
</protein>
<dbReference type="Proteomes" id="UP000316770">
    <property type="component" value="Chromosome"/>
</dbReference>
<comment type="similarity">
    <text evidence="12">Belongs to the helicase family. PriA subfamily.</text>
</comment>
<dbReference type="GO" id="GO:0016887">
    <property type="term" value="F:ATP hydrolysis activity"/>
    <property type="evidence" value="ECO:0007669"/>
    <property type="project" value="RHEA"/>
</dbReference>
<dbReference type="GO" id="GO:0005524">
    <property type="term" value="F:ATP binding"/>
    <property type="evidence" value="ECO:0007669"/>
    <property type="project" value="UniProtKB-UniRule"/>
</dbReference>
<dbReference type="FunFam" id="3.40.50.300:FF:002172">
    <property type="entry name" value="Primosomal protein N"/>
    <property type="match status" value="1"/>
</dbReference>
<dbReference type="GO" id="GO:0006269">
    <property type="term" value="P:DNA replication, synthesis of primer"/>
    <property type="evidence" value="ECO:0007669"/>
    <property type="project" value="UniProtKB-KW"/>
</dbReference>
<dbReference type="SMART" id="SM00490">
    <property type="entry name" value="HELICc"/>
    <property type="match status" value="1"/>
</dbReference>
<dbReference type="SMART" id="SM00487">
    <property type="entry name" value="DEXDc"/>
    <property type="match status" value="1"/>
</dbReference>
<dbReference type="Pfam" id="PF18319">
    <property type="entry name" value="Zn_ribbon_PriA"/>
    <property type="match status" value="1"/>
</dbReference>
<dbReference type="InterPro" id="IPR041236">
    <property type="entry name" value="PriA_C"/>
</dbReference>
<dbReference type="PANTHER" id="PTHR30580:SF0">
    <property type="entry name" value="PRIMOSOMAL PROTEIN N"/>
    <property type="match status" value="1"/>
</dbReference>
<evidence type="ECO:0000256" key="11">
    <source>
        <dbReference type="ARBA" id="ARBA00048988"/>
    </source>
</evidence>
<keyword evidence="10 12" id="KW-0413">Isomerase</keyword>
<feature type="binding site" evidence="12">
    <location>
        <position position="508"/>
    </location>
    <ligand>
        <name>Zn(2+)</name>
        <dbReference type="ChEBI" id="CHEBI:29105"/>
        <label>1</label>
    </ligand>
</feature>
<dbReference type="GO" id="GO:1990077">
    <property type="term" value="C:primosome complex"/>
    <property type="evidence" value="ECO:0007669"/>
    <property type="project" value="UniProtKB-UniRule"/>
</dbReference>
<keyword evidence="6 12" id="KW-0347">Helicase</keyword>
<dbReference type="GO" id="GO:0008270">
    <property type="term" value="F:zinc ion binding"/>
    <property type="evidence" value="ECO:0007669"/>
    <property type="project" value="UniProtKB-UniRule"/>
</dbReference>
<evidence type="ECO:0000313" key="16">
    <source>
        <dbReference type="Proteomes" id="UP000316770"/>
    </source>
</evidence>
<comment type="function">
    <text evidence="12">Initiates the restart of stalled replication forks, which reloads the replicative helicase on sites other than the origin of replication. Recognizes and binds to abandoned replication forks and remodels them to uncover a helicase loading site. Promotes assembly of the primosome at these replication forks.</text>
</comment>
<keyword evidence="8 12" id="KW-0067">ATP-binding</keyword>
<feature type="binding site" evidence="12">
    <location>
        <position position="505"/>
    </location>
    <ligand>
        <name>Zn(2+)</name>
        <dbReference type="ChEBI" id="CHEBI:29105"/>
        <label>1</label>
    </ligand>
</feature>
<evidence type="ECO:0000259" key="13">
    <source>
        <dbReference type="PROSITE" id="PS51192"/>
    </source>
</evidence>
<evidence type="ECO:0000256" key="1">
    <source>
        <dbReference type="ARBA" id="ARBA00022515"/>
    </source>
</evidence>
<feature type="binding site" evidence="12">
    <location>
        <position position="514"/>
    </location>
    <ligand>
        <name>Zn(2+)</name>
        <dbReference type="ChEBI" id="CHEBI:29105"/>
        <label>2</label>
    </ligand>
</feature>
<keyword evidence="1 12" id="KW-0639">Primosome</keyword>
<dbReference type="GO" id="GO:0043138">
    <property type="term" value="F:3'-5' DNA helicase activity"/>
    <property type="evidence" value="ECO:0007669"/>
    <property type="project" value="UniProtKB-EC"/>
</dbReference>
<feature type="binding site" evidence="12">
    <location>
        <position position="532"/>
    </location>
    <ligand>
        <name>Zn(2+)</name>
        <dbReference type="ChEBI" id="CHEBI:29105"/>
        <label>2</label>
    </ligand>
</feature>
<dbReference type="GO" id="GO:0006270">
    <property type="term" value="P:DNA replication initiation"/>
    <property type="evidence" value="ECO:0007669"/>
    <property type="project" value="TreeGrafter"/>
</dbReference>
<evidence type="ECO:0000256" key="8">
    <source>
        <dbReference type="ARBA" id="ARBA00022840"/>
    </source>
</evidence>
<feature type="domain" description="Helicase C-terminal" evidence="14">
    <location>
        <begin position="540"/>
        <end position="706"/>
    </location>
</feature>
<dbReference type="GO" id="GO:0006302">
    <property type="term" value="P:double-strand break repair"/>
    <property type="evidence" value="ECO:0007669"/>
    <property type="project" value="InterPro"/>
</dbReference>
<feature type="domain" description="Helicase ATP-binding" evidence="13">
    <location>
        <begin position="279"/>
        <end position="444"/>
    </location>
</feature>
<dbReference type="Pfam" id="PF18074">
    <property type="entry name" value="PriA_C"/>
    <property type="match status" value="1"/>
</dbReference>
<dbReference type="EMBL" id="CP036318">
    <property type="protein sequence ID" value="QDV54395.1"/>
    <property type="molecule type" value="Genomic_DNA"/>
</dbReference>
<dbReference type="Gene3D" id="3.40.50.300">
    <property type="entry name" value="P-loop containing nucleotide triphosphate hydrolases"/>
    <property type="match status" value="2"/>
</dbReference>
<dbReference type="InterPro" id="IPR027417">
    <property type="entry name" value="P-loop_NTPase"/>
</dbReference>
<reference evidence="15 16" key="1">
    <citation type="submission" date="2019-02" db="EMBL/GenBank/DDBJ databases">
        <title>Deep-cultivation of Planctomycetes and their phenomic and genomic characterization uncovers novel biology.</title>
        <authorList>
            <person name="Wiegand S."/>
            <person name="Jogler M."/>
            <person name="Boedeker C."/>
            <person name="Pinto D."/>
            <person name="Vollmers J."/>
            <person name="Rivas-Marin E."/>
            <person name="Kohn T."/>
            <person name="Peeters S.H."/>
            <person name="Heuer A."/>
            <person name="Rast P."/>
            <person name="Oberbeckmann S."/>
            <person name="Bunk B."/>
            <person name="Jeske O."/>
            <person name="Meyerdierks A."/>
            <person name="Storesund J.E."/>
            <person name="Kallscheuer N."/>
            <person name="Luecker S."/>
            <person name="Lage O.M."/>
            <person name="Pohl T."/>
            <person name="Merkel B.J."/>
            <person name="Hornburger P."/>
            <person name="Mueller R.-W."/>
            <person name="Bruemmer F."/>
            <person name="Labrenz M."/>
            <person name="Spormann A.M."/>
            <person name="Op den Camp H."/>
            <person name="Overmann J."/>
            <person name="Amann R."/>
            <person name="Jetten M.S.M."/>
            <person name="Mascher T."/>
            <person name="Medema M.H."/>
            <person name="Devos D.P."/>
            <person name="Kaster A.-K."/>
            <person name="Ovreas L."/>
            <person name="Rohde M."/>
            <person name="Galperin M.Y."/>
            <person name="Jogler C."/>
        </authorList>
    </citation>
    <scope>NUCLEOTIDE SEQUENCE [LARGE SCALE GENOMIC DNA]</scope>
    <source>
        <strain evidence="15 16">Mal33</strain>
    </source>
</reference>
<organism evidence="15 16">
    <name type="scientific">Rosistilla oblonga</name>
    <dbReference type="NCBI Taxonomy" id="2527990"/>
    <lineage>
        <taxon>Bacteria</taxon>
        <taxon>Pseudomonadati</taxon>
        <taxon>Planctomycetota</taxon>
        <taxon>Planctomycetia</taxon>
        <taxon>Pirellulales</taxon>
        <taxon>Pirellulaceae</taxon>
        <taxon>Rosistilla</taxon>
    </lineage>
</organism>
<feature type="binding site" evidence="12">
    <location>
        <position position="517"/>
    </location>
    <ligand>
        <name>Zn(2+)</name>
        <dbReference type="ChEBI" id="CHEBI:29105"/>
        <label>2</label>
    </ligand>
</feature>
<dbReference type="InterPro" id="IPR040498">
    <property type="entry name" value="PriA_CRR"/>
</dbReference>
<dbReference type="Pfam" id="PF17764">
    <property type="entry name" value="PriA_3primeBD"/>
    <property type="match status" value="1"/>
</dbReference>
<dbReference type="NCBIfam" id="TIGR00595">
    <property type="entry name" value="priA"/>
    <property type="match status" value="1"/>
</dbReference>
<feature type="binding site" evidence="12">
    <location>
        <position position="548"/>
    </location>
    <ligand>
        <name>Zn(2+)</name>
        <dbReference type="ChEBI" id="CHEBI:29105"/>
        <label>1</label>
    </ligand>
</feature>
<dbReference type="Pfam" id="PF00270">
    <property type="entry name" value="DEAD"/>
    <property type="match status" value="1"/>
</dbReference>
<comment type="cofactor">
    <cofactor evidence="12">
        <name>Zn(2+)</name>
        <dbReference type="ChEBI" id="CHEBI:29105"/>
    </cofactor>
    <text evidence="12">Binds 2 zinc ions per subunit.</text>
</comment>
<evidence type="ECO:0000256" key="12">
    <source>
        <dbReference type="HAMAP-Rule" id="MF_00983"/>
    </source>
</evidence>
<dbReference type="AlphaFoldDB" id="A0A518IMT6"/>
<keyword evidence="5 12" id="KW-0378">Hydrolase</keyword>
<evidence type="ECO:0000256" key="3">
    <source>
        <dbReference type="ARBA" id="ARBA00022723"/>
    </source>
</evidence>
<accession>A0A518IMT6</accession>
<dbReference type="FunFam" id="3.40.50.300:FF:000489">
    <property type="entry name" value="Primosome assembly protein PriA"/>
    <property type="match status" value="1"/>
</dbReference>
<keyword evidence="7 12" id="KW-0862">Zinc</keyword>
<evidence type="ECO:0000256" key="5">
    <source>
        <dbReference type="ARBA" id="ARBA00022801"/>
    </source>
</evidence>
<dbReference type="HAMAP" id="MF_00983">
    <property type="entry name" value="PriA"/>
    <property type="match status" value="1"/>
</dbReference>
<evidence type="ECO:0000256" key="7">
    <source>
        <dbReference type="ARBA" id="ARBA00022833"/>
    </source>
</evidence>
<comment type="subunit">
    <text evidence="12">Component of the replication restart primosome.</text>
</comment>
<dbReference type="PANTHER" id="PTHR30580">
    <property type="entry name" value="PRIMOSOMAL PROTEIN N"/>
    <property type="match status" value="1"/>
</dbReference>
<evidence type="ECO:0000256" key="10">
    <source>
        <dbReference type="ARBA" id="ARBA00023235"/>
    </source>
</evidence>
<dbReference type="EC" id="5.6.2.4" evidence="12"/>
<evidence type="ECO:0000256" key="9">
    <source>
        <dbReference type="ARBA" id="ARBA00023125"/>
    </source>
</evidence>
<keyword evidence="4 12" id="KW-0547">Nucleotide-binding</keyword>
<dbReference type="GO" id="GO:0006310">
    <property type="term" value="P:DNA recombination"/>
    <property type="evidence" value="ECO:0007669"/>
    <property type="project" value="InterPro"/>
</dbReference>
<dbReference type="InterPro" id="IPR041222">
    <property type="entry name" value="PriA_3primeBD"/>
</dbReference>
<evidence type="ECO:0000256" key="4">
    <source>
        <dbReference type="ARBA" id="ARBA00022741"/>
    </source>
</evidence>
<dbReference type="Pfam" id="PF00271">
    <property type="entry name" value="Helicase_C"/>
    <property type="match status" value="1"/>
</dbReference>
<dbReference type="InterPro" id="IPR005259">
    <property type="entry name" value="PriA"/>
</dbReference>
<dbReference type="CDD" id="cd17929">
    <property type="entry name" value="DEXHc_priA"/>
    <property type="match status" value="1"/>
</dbReference>
<dbReference type="InterPro" id="IPR042115">
    <property type="entry name" value="PriA_3primeBD_sf"/>
</dbReference>
<proteinExistence type="inferred from homology"/>
<keyword evidence="2 12" id="KW-0235">DNA replication</keyword>
<dbReference type="SUPFAM" id="SSF52540">
    <property type="entry name" value="P-loop containing nucleoside triphosphate hydrolases"/>
    <property type="match status" value="2"/>
</dbReference>
<evidence type="ECO:0000313" key="15">
    <source>
        <dbReference type="EMBL" id="QDV54395.1"/>
    </source>
</evidence>
<gene>
    <name evidence="12 15" type="primary">priA</name>
    <name evidence="15" type="ORF">Mal33_03490</name>
</gene>
<dbReference type="InterPro" id="IPR014001">
    <property type="entry name" value="Helicase_ATP-bd"/>
</dbReference>
<keyword evidence="16" id="KW-1185">Reference proteome</keyword>
<comment type="catalytic activity">
    <reaction evidence="11 12">
        <text>ATP + H2O = ADP + phosphate + H(+)</text>
        <dbReference type="Rhea" id="RHEA:13065"/>
        <dbReference type="ChEBI" id="CHEBI:15377"/>
        <dbReference type="ChEBI" id="CHEBI:15378"/>
        <dbReference type="ChEBI" id="CHEBI:30616"/>
        <dbReference type="ChEBI" id="CHEBI:43474"/>
        <dbReference type="ChEBI" id="CHEBI:456216"/>
        <dbReference type="EC" id="5.6.2.4"/>
    </reaction>
</comment>
<sequence length="800" mass="88289">MVVVVWASLHHLFKSSPADYPEMTELSLPNEFMSSDSDPAANDPQGSLFSLDGPAWETDVHEQITVATVVFSEMPFGPFDYSVPSELVDSVRPGMRLQVPLGKRRKPITGWCTKVTATTTGGMALKPIDSCFDEKPLCNANLIQLVLWMAHYYQAQPGQVFDALIPAGVRMGAGTRATTFFTPTQQALDDEVVAKLPAKQQYALQYLIAAAEPMTLRDLADQAGCTEGPIRQLLQKELIVGEVRRVMTPGILPSRNNVLTDAHSLTKEQAAALAEICAALDSGKHSTLLLHGVTGSGKTEVYIQAIEHLQRFGRQAIVLVPEISLTPQTRQRFQDRFESVAVLHSHMSPVERNHHWQRIAEGQVQVIVGARSAIFAPTPHLGLIVIDEEHDASFKQDTIPRYHARDVARYRAHLEGIPLILGSATPALESWNAAKKGIYKRIPLHRRVGDRPMPHVQLVDLRLKEDRTGGSISRPLMQATRAALAKGEQAILLLNRRGFATTIQCPSCGHVVACPDCEMPLTHHRDGSKAVCHYCDYQIGTPPWCPECRFDGIRYSGLGTQKLEMEVKAKFPEAVIARMDSDTMRRPGSHERVLSAFRSGEIDILLGTQMIAKGLDFPNVTLVGVINADSALHFPDFRAAERTFQLVTQVAGRAGRGDAGGEVVVQTYTPEHPAIQAASQHDYFQFAEEELQQRQKFAYPPFGRIARIIIRGSEETLTEAFADNLVSSLERARDAQQAEIRILGPAPPPIAKLRGKYRFHILLQCPDAGSLGNVIRAATSEHRSGEDIQYVVDIDPLDML</sequence>
<dbReference type="Gene3D" id="3.40.1440.60">
    <property type="entry name" value="PriA, 3(prime) DNA-binding domain"/>
    <property type="match status" value="1"/>
</dbReference>